<dbReference type="Proteomes" id="UP000077266">
    <property type="component" value="Unassembled WGS sequence"/>
</dbReference>
<keyword evidence="3" id="KW-1185">Reference proteome</keyword>
<sequence>MISLYALLVFIAAAEARYIFAHYMVGIVASYTASEWFNDILLAKNMGIDAFALNIGPSFLFSPLHHLIRACIGKDYWNDQQLGLAYSMAAQLGFKLFISFDFSYWNNGDVGAIASYMQRYGTLPAQLKVSADGSGPGDRIFVSTFVGDGFSWRAVEAQAGLGLFACPFWQPNSLANNSNADCGFMWNAWPSTNNQPIYANKTTDDDAYYLQMLAGKPYMAPVSPWFFTHYAADTWNKNWLFYSDYLWQARWEQILELQPPFAQILTWNDFGEANYIGPLHPNKKDVYAGASTGAVRWVTKISHDAWRDIAKPYIAAYKAGESTPTVTKEEFVFYYRPYPKDAQCSDPVPRPTGWQFVADAVFVVALLKTPGTVIITSGANVPVSVEAQAGIHTYSAPMALGKQRFQLVRGNVSVIDVAGPLQISTACNTYNFNAFVGAGFPPKGSVQ</sequence>
<dbReference type="InParanoid" id="A0A165BWY3"/>
<dbReference type="Gene3D" id="3.20.20.80">
    <property type="entry name" value="Glycosidases"/>
    <property type="match status" value="1"/>
</dbReference>
<dbReference type="EMBL" id="KV426394">
    <property type="protein sequence ID" value="KZV81394.1"/>
    <property type="molecule type" value="Genomic_DNA"/>
</dbReference>
<dbReference type="GO" id="GO:0051118">
    <property type="term" value="F:glucan endo-1,3-alpha-glucosidase activity"/>
    <property type="evidence" value="ECO:0007669"/>
    <property type="project" value="InterPro"/>
</dbReference>
<proteinExistence type="predicted"/>
<organism evidence="2 3">
    <name type="scientific">Exidia glandulosa HHB12029</name>
    <dbReference type="NCBI Taxonomy" id="1314781"/>
    <lineage>
        <taxon>Eukaryota</taxon>
        <taxon>Fungi</taxon>
        <taxon>Dikarya</taxon>
        <taxon>Basidiomycota</taxon>
        <taxon>Agaricomycotina</taxon>
        <taxon>Agaricomycetes</taxon>
        <taxon>Auriculariales</taxon>
        <taxon>Exidiaceae</taxon>
        <taxon>Exidia</taxon>
    </lineage>
</organism>
<keyword evidence="1" id="KW-0732">Signal</keyword>
<feature type="signal peptide" evidence="1">
    <location>
        <begin position="1"/>
        <end position="16"/>
    </location>
</feature>
<evidence type="ECO:0000313" key="2">
    <source>
        <dbReference type="EMBL" id="KZV81394.1"/>
    </source>
</evidence>
<dbReference type="CDD" id="cd11577">
    <property type="entry name" value="GH71"/>
    <property type="match status" value="1"/>
</dbReference>
<dbReference type="STRING" id="1314781.A0A165BWY3"/>
<dbReference type="AlphaFoldDB" id="A0A165BWY3"/>
<evidence type="ECO:0000313" key="3">
    <source>
        <dbReference type="Proteomes" id="UP000077266"/>
    </source>
</evidence>
<evidence type="ECO:0000256" key="1">
    <source>
        <dbReference type="SAM" id="SignalP"/>
    </source>
</evidence>
<feature type="chain" id="PRO_5007855801" evidence="1">
    <location>
        <begin position="17"/>
        <end position="447"/>
    </location>
</feature>
<reference evidence="2 3" key="1">
    <citation type="journal article" date="2016" name="Mol. Biol. Evol.">
        <title>Comparative Genomics of Early-Diverging Mushroom-Forming Fungi Provides Insights into the Origins of Lignocellulose Decay Capabilities.</title>
        <authorList>
            <person name="Nagy L.G."/>
            <person name="Riley R."/>
            <person name="Tritt A."/>
            <person name="Adam C."/>
            <person name="Daum C."/>
            <person name="Floudas D."/>
            <person name="Sun H."/>
            <person name="Yadav J.S."/>
            <person name="Pangilinan J."/>
            <person name="Larsson K.H."/>
            <person name="Matsuura K."/>
            <person name="Barry K."/>
            <person name="Labutti K."/>
            <person name="Kuo R."/>
            <person name="Ohm R.A."/>
            <person name="Bhattacharya S.S."/>
            <person name="Shirouzu T."/>
            <person name="Yoshinaga Y."/>
            <person name="Martin F.M."/>
            <person name="Grigoriev I.V."/>
            <person name="Hibbett D.S."/>
        </authorList>
    </citation>
    <scope>NUCLEOTIDE SEQUENCE [LARGE SCALE GENOMIC DNA]</scope>
    <source>
        <strain evidence="2 3">HHB12029</strain>
    </source>
</reference>
<dbReference type="Pfam" id="PF03659">
    <property type="entry name" value="Glyco_hydro_71"/>
    <property type="match status" value="1"/>
</dbReference>
<gene>
    <name evidence="2" type="ORF">EXIGLDRAFT_686036</name>
</gene>
<name>A0A165BWY3_EXIGL</name>
<dbReference type="InterPro" id="IPR005197">
    <property type="entry name" value="Glyco_hydro_71"/>
</dbReference>
<keyword evidence="2" id="KW-0378">Hydrolase</keyword>
<dbReference type="OrthoDB" id="3257981at2759"/>
<accession>A0A165BWY3</accession>
<protein>
    <submittedName>
        <fullName evidence="2">Glycoside hydrolase family 71 protein</fullName>
    </submittedName>
</protein>